<comment type="caution">
    <text evidence="1">The sequence shown here is derived from an EMBL/GenBank/DDBJ whole genome shotgun (WGS) entry which is preliminary data.</text>
</comment>
<name>A0AAW2F041_9HYME</name>
<accession>A0AAW2F041</accession>
<keyword evidence="2" id="KW-1185">Reference proteome</keyword>
<dbReference type="Proteomes" id="UP001430953">
    <property type="component" value="Unassembled WGS sequence"/>
</dbReference>
<dbReference type="AlphaFoldDB" id="A0AAW2F041"/>
<organism evidence="1 2">
    <name type="scientific">Cardiocondyla obscurior</name>
    <dbReference type="NCBI Taxonomy" id="286306"/>
    <lineage>
        <taxon>Eukaryota</taxon>
        <taxon>Metazoa</taxon>
        <taxon>Ecdysozoa</taxon>
        <taxon>Arthropoda</taxon>
        <taxon>Hexapoda</taxon>
        <taxon>Insecta</taxon>
        <taxon>Pterygota</taxon>
        <taxon>Neoptera</taxon>
        <taxon>Endopterygota</taxon>
        <taxon>Hymenoptera</taxon>
        <taxon>Apocrita</taxon>
        <taxon>Aculeata</taxon>
        <taxon>Formicoidea</taxon>
        <taxon>Formicidae</taxon>
        <taxon>Myrmicinae</taxon>
        <taxon>Cardiocondyla</taxon>
    </lineage>
</organism>
<protein>
    <submittedName>
        <fullName evidence="1">Uncharacterized protein</fullName>
    </submittedName>
</protein>
<gene>
    <name evidence="1" type="ORF">PUN28_014832</name>
</gene>
<reference evidence="1 2" key="1">
    <citation type="submission" date="2023-03" db="EMBL/GenBank/DDBJ databases">
        <title>High recombination rates correlate with genetic variation in Cardiocondyla obscurior ants.</title>
        <authorList>
            <person name="Errbii M."/>
        </authorList>
    </citation>
    <scope>NUCLEOTIDE SEQUENCE [LARGE SCALE GENOMIC DNA]</scope>
    <source>
        <strain evidence="1">Alpha-2009</strain>
        <tissue evidence="1">Whole body</tissue>
    </source>
</reference>
<dbReference type="EMBL" id="JADYXP020000016">
    <property type="protein sequence ID" value="KAL0107821.1"/>
    <property type="molecule type" value="Genomic_DNA"/>
</dbReference>
<sequence length="122" mass="13504">MLLNYISLLCQKLGDHLLAFAVGRPSVIIFADSLHGFDREGYKMKLSRLESARPASIIDRFSLSALSNCLPTLINMSIQPYSAIILIARSISPAERNISATVSLCPTIKKLIILKTYENLSH</sequence>
<evidence type="ECO:0000313" key="2">
    <source>
        <dbReference type="Proteomes" id="UP001430953"/>
    </source>
</evidence>
<proteinExistence type="predicted"/>
<evidence type="ECO:0000313" key="1">
    <source>
        <dbReference type="EMBL" id="KAL0107821.1"/>
    </source>
</evidence>